<protein>
    <recommendedName>
        <fullName evidence="1">LPS-assembly protein LptD central domain-containing protein</fullName>
    </recommendedName>
</protein>
<comment type="caution">
    <text evidence="2">The sequence shown here is derived from an EMBL/GenBank/DDBJ whole genome shotgun (WGS) entry which is preliminary data.</text>
</comment>
<evidence type="ECO:0000259" key="1">
    <source>
        <dbReference type="Pfam" id="PF19838"/>
    </source>
</evidence>
<dbReference type="GO" id="GO:0043165">
    <property type="term" value="P:Gram-negative-bacterium-type cell outer membrane assembly"/>
    <property type="evidence" value="ECO:0007669"/>
    <property type="project" value="InterPro"/>
</dbReference>
<accession>A0A2G6E7C8</accession>
<dbReference type="HAMAP" id="MF_01411">
    <property type="entry name" value="LPS_assembly_LptD"/>
    <property type="match status" value="1"/>
</dbReference>
<reference evidence="2 3" key="1">
    <citation type="submission" date="2017-10" db="EMBL/GenBank/DDBJ databases">
        <title>Novel microbial diversity and functional potential in the marine mammal oral microbiome.</title>
        <authorList>
            <person name="Dudek N.K."/>
            <person name="Sun C.L."/>
            <person name="Burstein D."/>
            <person name="Kantor R.S."/>
            <person name="Aliaga Goltsman D.S."/>
            <person name="Bik E.M."/>
            <person name="Thomas B.C."/>
            <person name="Banfield J.F."/>
            <person name="Relman D.A."/>
        </authorList>
    </citation>
    <scope>NUCLEOTIDE SEQUENCE [LARGE SCALE GENOMIC DNA]</scope>
    <source>
        <strain evidence="2">DOLZORAL124_49_17</strain>
    </source>
</reference>
<name>A0A2G6E7C8_9BACT</name>
<organism evidence="2 3">
    <name type="scientific">candidate division KSB3 bacterium</name>
    <dbReference type="NCBI Taxonomy" id="2044937"/>
    <lineage>
        <taxon>Bacteria</taxon>
        <taxon>candidate division KSB3</taxon>
    </lineage>
</organism>
<dbReference type="Proteomes" id="UP000229740">
    <property type="component" value="Unassembled WGS sequence"/>
</dbReference>
<evidence type="ECO:0000313" key="3">
    <source>
        <dbReference type="Proteomes" id="UP000229740"/>
    </source>
</evidence>
<evidence type="ECO:0000313" key="2">
    <source>
        <dbReference type="EMBL" id="PID58009.1"/>
    </source>
</evidence>
<dbReference type="PANTHER" id="PTHR30189">
    <property type="entry name" value="LPS-ASSEMBLY PROTEIN"/>
    <property type="match status" value="1"/>
</dbReference>
<feature type="domain" description="LPS-assembly protein LptD central" evidence="1">
    <location>
        <begin position="187"/>
        <end position="612"/>
    </location>
</feature>
<proteinExistence type="inferred from homology"/>
<dbReference type="InterPro" id="IPR050218">
    <property type="entry name" value="LptD"/>
</dbReference>
<dbReference type="InterPro" id="IPR045659">
    <property type="entry name" value="LptD_2"/>
</dbReference>
<dbReference type="AlphaFoldDB" id="A0A2G6E7C8"/>
<sequence>MEQMKRMQKRLICVAVFMICVFSGCLPVVEAKIGESLHVVEQEALTITAETLSYFADEHLFIAEGNVSIRYRKAKLTADYVEFHENDGNALAIGNVLYEEGIETVSADQAEFNLNSEQGTITMGTLALDDDQYITGQEIIKTGDKTYTVKKGSFTACDSPRPAWQFRSSTARIHEGQYLQAWNTVGYIQGIPVFYVPYFIYPIKTERQSGFLIPELSHRTTSGYSISNAFYWVINRSQDTTLRHTFYEKRGHRLSLLYRYIYSDETKGELYAQYIHKDKIDLRTRKRLEWEHLQDLPYDATGRVELNLQSDNQFDKDFETELDDRSESKLSSTISLTKNFSQHSVKLLFDRVDDLRKESQDSNDQRMPELTFSSQKQQLFTTPLYIQQDSSFAYLIRSGDENTDLEFSRLDFHPTFSLPLNFLSGAFTVSPRFDYRATFYSRDATTAADRDLKAESASRQHYSAALTVTGPKFNRIFTLGKVHRTQKLKHLIEPRVSFHYEPAVDNSDLPKFDSIDQLGSSDPRRTLQYSLTQTLLSKRIKEKDWKKFQLDDDGDLFLDDLDTETTTSASLTLNQSYNFEEETYPFSDLNAALKYYPQNNYAISLSTSYDVYVNDFKSITVDFEGQLSRFVDFDLRWRRKLRIDRDAGTSEEKSQFLDIETNVTVSHRFRIDYRGRLNFKEGKRIEDSVGLTYNGQCWNIYGIYTQQLIDDERDKSFRIYLELKHLGKIFDIKG</sequence>
<dbReference type="PANTHER" id="PTHR30189:SF1">
    <property type="entry name" value="LPS-ASSEMBLY PROTEIN LPTD"/>
    <property type="match status" value="1"/>
</dbReference>
<dbReference type="GO" id="GO:1990351">
    <property type="term" value="C:transporter complex"/>
    <property type="evidence" value="ECO:0007669"/>
    <property type="project" value="TreeGrafter"/>
</dbReference>
<dbReference type="GO" id="GO:0015920">
    <property type="term" value="P:lipopolysaccharide transport"/>
    <property type="evidence" value="ECO:0007669"/>
    <property type="project" value="InterPro"/>
</dbReference>
<gene>
    <name evidence="2" type="ORF">CSB45_04790</name>
</gene>
<dbReference type="Gene3D" id="2.60.450.10">
    <property type="entry name" value="Lipopolysaccharide (LPS) transport protein A like domain"/>
    <property type="match status" value="1"/>
</dbReference>
<dbReference type="PROSITE" id="PS51257">
    <property type="entry name" value="PROKAR_LIPOPROTEIN"/>
    <property type="match status" value="1"/>
</dbReference>
<dbReference type="GO" id="GO:0009279">
    <property type="term" value="C:cell outer membrane"/>
    <property type="evidence" value="ECO:0007669"/>
    <property type="project" value="InterPro"/>
</dbReference>
<dbReference type="InterPro" id="IPR020889">
    <property type="entry name" value="LipoPS_assembly_LptD"/>
</dbReference>
<dbReference type="Pfam" id="PF19838">
    <property type="entry name" value="LptD_2"/>
    <property type="match status" value="1"/>
</dbReference>
<dbReference type="EMBL" id="PDPS01000024">
    <property type="protein sequence ID" value="PID58009.1"/>
    <property type="molecule type" value="Genomic_DNA"/>
</dbReference>